<feature type="transmembrane region" description="Helical" evidence="7">
    <location>
        <begin position="127"/>
        <end position="147"/>
    </location>
</feature>
<dbReference type="RefSeq" id="WP_052425537.1">
    <property type="nucleotide sequence ID" value="NZ_BBKA01000035.1"/>
</dbReference>
<dbReference type="InterPro" id="IPR049453">
    <property type="entry name" value="Memb_transporter_dom"/>
</dbReference>
<evidence type="ECO:0000256" key="6">
    <source>
        <dbReference type="ARBA" id="ARBA00043993"/>
    </source>
</evidence>
<evidence type="ECO:0000256" key="7">
    <source>
        <dbReference type="SAM" id="Phobius"/>
    </source>
</evidence>
<reference evidence="9 10" key="1">
    <citation type="submission" date="2016-01" db="EMBL/GenBank/DDBJ databases">
        <title>The new phylogeny of the genus Mycobacterium.</title>
        <authorList>
            <person name="Tarcisio F."/>
            <person name="Conor M."/>
            <person name="Antonella G."/>
            <person name="Elisabetta G."/>
            <person name="Giulia F.S."/>
            <person name="Sara T."/>
            <person name="Anna F."/>
            <person name="Clotilde B."/>
            <person name="Roberto B."/>
            <person name="Veronica D.S."/>
            <person name="Fabio R."/>
            <person name="Monica P."/>
            <person name="Olivier J."/>
            <person name="Enrico T."/>
            <person name="Nicola S."/>
        </authorList>
    </citation>
    <scope>NUCLEOTIDE SEQUENCE [LARGE SCALE GENOMIC DNA]</scope>
    <source>
        <strain evidence="9 10">DSM 45166</strain>
    </source>
</reference>
<name>A0A1X1XGU5_9MYCO</name>
<dbReference type="PANTHER" id="PTHR30509">
    <property type="entry name" value="P-HYDROXYBENZOIC ACID EFFLUX PUMP SUBUNIT-RELATED"/>
    <property type="match status" value="1"/>
</dbReference>
<dbReference type="Pfam" id="PF13515">
    <property type="entry name" value="FUSC_2"/>
    <property type="match status" value="1"/>
</dbReference>
<sequence>MATRTTAALACALVILFLLAKATGQPVTVALLGVLITMVAARSVNEPDPRQQKLTMALLPVPAAAAISAGTLLAPHKLVSDVVFVAVVFVAVYIRRFGPRGRALGMVLFMAYFFTLFLRATTAELPWLIGAVLVGTLCSFVFATYVLPDRPERVLSATLRALRARMAIVVDTTAEGLKTGRLDERRRRRLRARIARLNETALMVQSQLEDKVNPATLPGLTGEQLALWLFDAELTVERVATAGARAATADIPAADRAELAAALTQLASAIRLPDRGGLDQAAAMAQRILDQRPTDRARRLAMAIIATATATSEIRARVEHPGSWAPTPVESEPPEPGLRPTTRQAIQVAVAASLAIVVGELVSPARWYWAVIAAFVTFAGTNSWGETLTKGWQRLLGTALGVPSGVLIATLVSGDRGASLVLIFVCLFCALYVMKIAYSMMIFWITTMLALLYGLLGQFTVHLLLLRIEETAIGAVIGAAVAILVLPTDTRKAIRDDAHTFFTTLSNLIDASASSLLGKAAGNPTDLARQLDRNLQQYRLTAKPLMAGVAGLSGRRSIRRGLRMLAACDHYGRTLARNSYDDAPPELADAVSAAAAQVRRNVEALDAARDGKASVAPATDHLDAAETLARELDGSRLLAALHALRQIDRAVVTAAVELGAEEAVTRPVSSR</sequence>
<comment type="similarity">
    <text evidence="6">Belongs to the YccS/YhfK family.</text>
</comment>
<dbReference type="PANTHER" id="PTHR30509:SF9">
    <property type="entry name" value="MULTIDRUG RESISTANCE PROTEIN MDTO"/>
    <property type="match status" value="1"/>
</dbReference>
<evidence type="ECO:0000256" key="5">
    <source>
        <dbReference type="ARBA" id="ARBA00023136"/>
    </source>
</evidence>
<evidence type="ECO:0000313" key="9">
    <source>
        <dbReference type="EMBL" id="ORV98111.1"/>
    </source>
</evidence>
<dbReference type="OrthoDB" id="7431670at2"/>
<evidence type="ECO:0000256" key="1">
    <source>
        <dbReference type="ARBA" id="ARBA00004651"/>
    </source>
</evidence>
<keyword evidence="5 7" id="KW-0472">Membrane</keyword>
<dbReference type="GO" id="GO:0005886">
    <property type="term" value="C:plasma membrane"/>
    <property type="evidence" value="ECO:0007669"/>
    <property type="project" value="UniProtKB-SubCell"/>
</dbReference>
<protein>
    <recommendedName>
        <fullName evidence="8">Integral membrane bound transporter domain-containing protein</fullName>
    </recommendedName>
</protein>
<dbReference type="EMBL" id="LQPE01000163">
    <property type="protein sequence ID" value="ORV98111.1"/>
    <property type="molecule type" value="Genomic_DNA"/>
</dbReference>
<evidence type="ECO:0000256" key="4">
    <source>
        <dbReference type="ARBA" id="ARBA00022989"/>
    </source>
</evidence>
<feature type="transmembrane region" description="Helical" evidence="7">
    <location>
        <begin position="103"/>
        <end position="121"/>
    </location>
</feature>
<feature type="transmembrane region" description="Helical" evidence="7">
    <location>
        <begin position="345"/>
        <end position="361"/>
    </location>
</feature>
<feature type="transmembrane region" description="Helical" evidence="7">
    <location>
        <begin position="78"/>
        <end position="94"/>
    </location>
</feature>
<dbReference type="AlphaFoldDB" id="A0A1X1XGU5"/>
<evidence type="ECO:0000256" key="2">
    <source>
        <dbReference type="ARBA" id="ARBA00022475"/>
    </source>
</evidence>
<keyword evidence="10" id="KW-1185">Reference proteome</keyword>
<feature type="transmembrane region" description="Helical" evidence="7">
    <location>
        <begin position="417"/>
        <end position="434"/>
    </location>
</feature>
<dbReference type="Proteomes" id="UP000193487">
    <property type="component" value="Unassembled WGS sequence"/>
</dbReference>
<feature type="domain" description="Integral membrane bound transporter" evidence="8">
    <location>
        <begin position="354"/>
        <end position="481"/>
    </location>
</feature>
<evidence type="ECO:0000259" key="8">
    <source>
        <dbReference type="Pfam" id="PF13515"/>
    </source>
</evidence>
<feature type="transmembrane region" description="Helical" evidence="7">
    <location>
        <begin position="471"/>
        <end position="488"/>
    </location>
</feature>
<feature type="transmembrane region" description="Helical" evidence="7">
    <location>
        <begin position="392"/>
        <end position="411"/>
    </location>
</feature>
<gene>
    <name evidence="9" type="ORF">AWC14_14090</name>
</gene>
<evidence type="ECO:0000313" key="10">
    <source>
        <dbReference type="Proteomes" id="UP000193487"/>
    </source>
</evidence>
<organism evidence="9 10">
    <name type="scientific">Mycobacterium kyorinense</name>
    <dbReference type="NCBI Taxonomy" id="487514"/>
    <lineage>
        <taxon>Bacteria</taxon>
        <taxon>Bacillati</taxon>
        <taxon>Actinomycetota</taxon>
        <taxon>Actinomycetes</taxon>
        <taxon>Mycobacteriales</taxon>
        <taxon>Mycobacteriaceae</taxon>
        <taxon>Mycobacterium</taxon>
    </lineage>
</organism>
<keyword evidence="3 7" id="KW-0812">Transmembrane</keyword>
<proteinExistence type="inferred from homology"/>
<keyword evidence="4 7" id="KW-1133">Transmembrane helix</keyword>
<comment type="subcellular location">
    <subcellularLocation>
        <location evidence="1">Cell membrane</location>
        <topology evidence="1">Multi-pass membrane protein</topology>
    </subcellularLocation>
</comment>
<accession>A0A1X1XGU5</accession>
<evidence type="ECO:0000256" key="3">
    <source>
        <dbReference type="ARBA" id="ARBA00022692"/>
    </source>
</evidence>
<comment type="caution">
    <text evidence="9">The sequence shown here is derived from an EMBL/GenBank/DDBJ whole genome shotgun (WGS) entry which is preliminary data.</text>
</comment>
<keyword evidence="2" id="KW-1003">Cell membrane</keyword>